<gene>
    <name evidence="1" type="ORF">GJQ55_04300</name>
</gene>
<evidence type="ECO:0000313" key="2">
    <source>
        <dbReference type="Proteomes" id="UP000596074"/>
    </source>
</evidence>
<organism evidence="1 2">
    <name type="scientific">Venatoribacter cucullus</name>
    <dbReference type="NCBI Taxonomy" id="2661630"/>
    <lineage>
        <taxon>Bacteria</taxon>
        <taxon>Pseudomonadati</taxon>
        <taxon>Pseudomonadota</taxon>
        <taxon>Gammaproteobacteria</taxon>
        <taxon>Oceanospirillales</taxon>
        <taxon>Oceanospirillaceae</taxon>
        <taxon>Venatoribacter</taxon>
    </lineage>
</organism>
<keyword evidence="2" id="KW-1185">Reference proteome</keyword>
<name>A0A9E8FLA5_9GAMM</name>
<protein>
    <submittedName>
        <fullName evidence="1">Uncharacterized protein</fullName>
    </submittedName>
</protein>
<evidence type="ECO:0000313" key="1">
    <source>
        <dbReference type="EMBL" id="QQD23750.1"/>
    </source>
</evidence>
<dbReference type="Proteomes" id="UP000596074">
    <property type="component" value="Chromosome"/>
</dbReference>
<accession>A0A9E8FLA5</accession>
<dbReference type="KEGG" id="vcw:GJQ55_04300"/>
<reference evidence="1 2" key="1">
    <citation type="submission" date="2019-11" db="EMBL/GenBank/DDBJ databases">
        <title>Venatorbacter sp. nov. a predator of Campylobacter and other Gram-negative bacteria.</title>
        <authorList>
            <person name="Saeedi A."/>
            <person name="Cummings N.J."/>
            <person name="Connerton I.F."/>
            <person name="Connerton P.L."/>
        </authorList>
    </citation>
    <scope>NUCLEOTIDE SEQUENCE [LARGE SCALE GENOMIC DNA]</scope>
    <source>
        <strain evidence="1">XL5</strain>
    </source>
</reference>
<proteinExistence type="predicted"/>
<dbReference type="EMBL" id="CP046056">
    <property type="protein sequence ID" value="QQD23750.1"/>
    <property type="molecule type" value="Genomic_DNA"/>
</dbReference>
<sequence>MKINITFDLTPEEFRQVMGLPDVQEYQQELFNAMLEKMKAGEEGYDAMSLYQPLVKESMNAMSQFQNLMFSAMSGNGDKNTNKK</sequence>
<dbReference type="AlphaFoldDB" id="A0A9E8FLA5"/>
<dbReference type="RefSeq" id="WP_228346289.1">
    <property type="nucleotide sequence ID" value="NZ_CP045550.1"/>
</dbReference>